<feature type="transmembrane region" description="Helical" evidence="8">
    <location>
        <begin position="20"/>
        <end position="47"/>
    </location>
</feature>
<evidence type="ECO:0000256" key="5">
    <source>
        <dbReference type="ARBA" id="ARBA00022989"/>
    </source>
</evidence>
<feature type="domain" description="ABC transmembrane type-1" evidence="9">
    <location>
        <begin position="8"/>
        <end position="163"/>
    </location>
</feature>
<evidence type="ECO:0000256" key="2">
    <source>
        <dbReference type="ARBA" id="ARBA00022448"/>
    </source>
</evidence>
<comment type="subcellular location">
    <subcellularLocation>
        <location evidence="1">Cell membrane</location>
        <topology evidence="1">Multi-pass membrane protein</topology>
    </subcellularLocation>
</comment>
<dbReference type="EMBL" id="JACJID010000009">
    <property type="protein sequence ID" value="MBA8931783.1"/>
    <property type="molecule type" value="Genomic_DNA"/>
</dbReference>
<evidence type="ECO:0000256" key="1">
    <source>
        <dbReference type="ARBA" id="ARBA00004651"/>
    </source>
</evidence>
<evidence type="ECO:0000256" key="6">
    <source>
        <dbReference type="ARBA" id="ARBA00023136"/>
    </source>
</evidence>
<dbReference type="PANTHER" id="PTHR43163">
    <property type="entry name" value="DIPEPTIDE TRANSPORT SYSTEM PERMEASE PROTEIN DPPB-RELATED"/>
    <property type="match status" value="1"/>
</dbReference>
<keyword evidence="11" id="KW-1185">Reference proteome</keyword>
<protein>
    <recommendedName>
        <fullName evidence="9">ABC transmembrane type-1 domain-containing protein</fullName>
    </recommendedName>
</protein>
<feature type="compositionally biased region" description="Low complexity" evidence="7">
    <location>
        <begin position="218"/>
        <end position="240"/>
    </location>
</feature>
<name>A0ABR6BXY9_9PSEU</name>
<comment type="caution">
    <text evidence="10">The sequence shown here is derived from an EMBL/GenBank/DDBJ whole genome shotgun (WGS) entry which is preliminary data.</text>
</comment>
<gene>
    <name evidence="10" type="ORF">BC739_009035</name>
</gene>
<organism evidence="10 11">
    <name type="scientific">Kutzneria viridogrisea</name>
    <dbReference type="NCBI Taxonomy" id="47990"/>
    <lineage>
        <taxon>Bacteria</taxon>
        <taxon>Bacillati</taxon>
        <taxon>Actinomycetota</taxon>
        <taxon>Actinomycetes</taxon>
        <taxon>Pseudonocardiales</taxon>
        <taxon>Pseudonocardiaceae</taxon>
        <taxon>Kutzneria</taxon>
    </lineage>
</organism>
<proteinExistence type="predicted"/>
<evidence type="ECO:0000256" key="7">
    <source>
        <dbReference type="SAM" id="MobiDB-lite"/>
    </source>
</evidence>
<evidence type="ECO:0000259" key="9">
    <source>
        <dbReference type="Pfam" id="PF00528"/>
    </source>
</evidence>
<keyword evidence="5 8" id="KW-1133">Transmembrane helix</keyword>
<sequence length="240" mass="24760">MIILFAQTWPLLPAEAPQSAGLGGVFAGFGGLLLPICTLAAGMIAAFSRYPALLGAGQPDRGLRPHGAVKGQSERRVLVRHVLRNALIPVVTPAGHVPARAVRRHGGGRVPVQLPGHRPAVLERRAEFGLPGAARVTLVVAAATVLGSLLADLVYALLDPRIRTVPMIAREQIARSFVRKPAGGGRAGGTAPARGLQLAGTAAVADRPGAHRPRRGHPAAGAAQATRWAPPTWATTCSAG</sequence>
<dbReference type="Pfam" id="PF00528">
    <property type="entry name" value="BPD_transp_1"/>
    <property type="match status" value="1"/>
</dbReference>
<evidence type="ECO:0000256" key="3">
    <source>
        <dbReference type="ARBA" id="ARBA00022475"/>
    </source>
</evidence>
<evidence type="ECO:0000256" key="8">
    <source>
        <dbReference type="SAM" id="Phobius"/>
    </source>
</evidence>
<feature type="transmembrane region" description="Helical" evidence="8">
    <location>
        <begin position="133"/>
        <end position="158"/>
    </location>
</feature>
<keyword evidence="2" id="KW-0813">Transport</keyword>
<evidence type="ECO:0000313" key="11">
    <source>
        <dbReference type="Proteomes" id="UP000517916"/>
    </source>
</evidence>
<keyword evidence="3" id="KW-1003">Cell membrane</keyword>
<evidence type="ECO:0000256" key="4">
    <source>
        <dbReference type="ARBA" id="ARBA00022692"/>
    </source>
</evidence>
<feature type="region of interest" description="Disordered" evidence="7">
    <location>
        <begin position="180"/>
        <end position="240"/>
    </location>
</feature>
<reference evidence="10 11" key="1">
    <citation type="submission" date="2020-08" db="EMBL/GenBank/DDBJ databases">
        <title>Genomic Encyclopedia of Archaeal and Bacterial Type Strains, Phase II (KMG-II): from individual species to whole genera.</title>
        <authorList>
            <person name="Goeker M."/>
        </authorList>
    </citation>
    <scope>NUCLEOTIDE SEQUENCE [LARGE SCALE GENOMIC DNA]</scope>
    <source>
        <strain evidence="10 11">DSM 43850</strain>
    </source>
</reference>
<accession>A0ABR6BXY9</accession>
<keyword evidence="4 8" id="KW-0812">Transmembrane</keyword>
<evidence type="ECO:0000313" key="10">
    <source>
        <dbReference type="EMBL" id="MBA8931783.1"/>
    </source>
</evidence>
<dbReference type="PANTHER" id="PTHR43163:SF6">
    <property type="entry name" value="DIPEPTIDE TRANSPORT SYSTEM PERMEASE PROTEIN DPPB-RELATED"/>
    <property type="match status" value="1"/>
</dbReference>
<dbReference type="Proteomes" id="UP000517916">
    <property type="component" value="Unassembled WGS sequence"/>
</dbReference>
<keyword evidence="6 8" id="KW-0472">Membrane</keyword>
<dbReference type="InterPro" id="IPR000515">
    <property type="entry name" value="MetI-like"/>
</dbReference>